<dbReference type="Gene3D" id="3.30.1330.40">
    <property type="entry name" value="RutC-like"/>
    <property type="match status" value="1"/>
</dbReference>
<keyword evidence="2" id="KW-1185">Reference proteome</keyword>
<dbReference type="Proteomes" id="UP000635387">
    <property type="component" value="Unassembled WGS sequence"/>
</dbReference>
<comment type="caution">
    <text evidence="1">The sequence shown here is derived from an EMBL/GenBank/DDBJ whole genome shotgun (WGS) entry which is preliminary data.</text>
</comment>
<dbReference type="InterPro" id="IPR035959">
    <property type="entry name" value="RutC-like_sf"/>
</dbReference>
<dbReference type="PANTHER" id="PTHR43857:SF1">
    <property type="entry name" value="YJGH FAMILY PROTEIN"/>
    <property type="match status" value="1"/>
</dbReference>
<dbReference type="SUPFAM" id="SSF55298">
    <property type="entry name" value="YjgF-like"/>
    <property type="match status" value="1"/>
</dbReference>
<dbReference type="PANTHER" id="PTHR43857">
    <property type="entry name" value="BLR7761 PROTEIN"/>
    <property type="match status" value="1"/>
</dbReference>
<organism evidence="1 2">
    <name type="scientific">Amycolatopsis oliviviridis</name>
    <dbReference type="NCBI Taxonomy" id="1471590"/>
    <lineage>
        <taxon>Bacteria</taxon>
        <taxon>Bacillati</taxon>
        <taxon>Actinomycetota</taxon>
        <taxon>Actinomycetes</taxon>
        <taxon>Pseudonocardiales</taxon>
        <taxon>Pseudonocardiaceae</taxon>
        <taxon>Amycolatopsis</taxon>
    </lineage>
</organism>
<dbReference type="CDD" id="cd06154">
    <property type="entry name" value="YjgF_YER057c_UK114_like_6"/>
    <property type="match status" value="1"/>
</dbReference>
<evidence type="ECO:0000313" key="1">
    <source>
        <dbReference type="EMBL" id="GHH15750.1"/>
    </source>
</evidence>
<proteinExistence type="predicted"/>
<name>A0ABQ3LHL7_9PSEU</name>
<gene>
    <name evidence="1" type="ORF">GCM10017790_30600</name>
</gene>
<protein>
    <submittedName>
        <fullName evidence="1">Uncharacterized protein</fullName>
    </submittedName>
</protein>
<dbReference type="Pfam" id="PF01042">
    <property type="entry name" value="Ribonuc_L-PSP"/>
    <property type="match status" value="1"/>
</dbReference>
<accession>A0ABQ3LHL7</accession>
<evidence type="ECO:0000313" key="2">
    <source>
        <dbReference type="Proteomes" id="UP000635387"/>
    </source>
</evidence>
<reference evidence="2" key="1">
    <citation type="journal article" date="2019" name="Int. J. Syst. Evol. Microbiol.">
        <title>The Global Catalogue of Microorganisms (GCM) 10K type strain sequencing project: providing services to taxonomists for standard genome sequencing and annotation.</title>
        <authorList>
            <consortium name="The Broad Institute Genomics Platform"/>
            <consortium name="The Broad Institute Genome Sequencing Center for Infectious Disease"/>
            <person name="Wu L."/>
            <person name="Ma J."/>
        </authorList>
    </citation>
    <scope>NUCLEOTIDE SEQUENCE [LARGE SCALE GENOMIC DNA]</scope>
    <source>
        <strain evidence="2">CGMCC 4.7683</strain>
    </source>
</reference>
<dbReference type="InterPro" id="IPR006175">
    <property type="entry name" value="YjgF/YER057c/UK114"/>
</dbReference>
<dbReference type="EMBL" id="BNAY01000003">
    <property type="protein sequence ID" value="GHH15750.1"/>
    <property type="molecule type" value="Genomic_DNA"/>
</dbReference>
<sequence>MGESKPVPLRPPLCFRSGMTERVNISSGGDFEQIFGYSRAVRVGDHIHVSGTTAREPFRSGDAYEQASAVLSIIETALREAGSSLAAVVRTVTYVTDIKDAELVARAHREAFGDVLPAATMVEVTALLDPKMKVEIEAYAIEK</sequence>